<sequence length="152" mass="17293">MYFVDRKKIEESLLYIEEINQVIDGKKEWNANIEKLAIERAVHMIIEAIIDVGNAMIDGFIMRDPGSYEDIVEILRDESVVSSDASDHLKELISLRKELIYGYHGINHEKLITTLSKVKQALTDFPVDVRRYLTDELGPVSAFIPDANGGKE</sequence>
<dbReference type="InterPro" id="IPR052379">
    <property type="entry name" value="Type_VII_TA_RNase"/>
</dbReference>
<dbReference type="InterPro" id="IPR008201">
    <property type="entry name" value="HepT-like"/>
</dbReference>
<dbReference type="InterPro" id="IPR037038">
    <property type="entry name" value="HepT-like_sf"/>
</dbReference>
<dbReference type="AlphaFoldDB" id="A0A263BQG9"/>
<organism evidence="5 6">
    <name type="scientific">Lottiidibacillus patelloidae</name>
    <dbReference type="NCBI Taxonomy" id="2670334"/>
    <lineage>
        <taxon>Bacteria</taxon>
        <taxon>Bacillati</taxon>
        <taxon>Bacillota</taxon>
        <taxon>Bacilli</taxon>
        <taxon>Bacillales</taxon>
        <taxon>Bacillaceae</taxon>
        <taxon>Lottiidibacillus</taxon>
    </lineage>
</organism>
<keyword evidence="3" id="KW-0378">Hydrolase</keyword>
<dbReference type="GO" id="GO:0004540">
    <property type="term" value="F:RNA nuclease activity"/>
    <property type="evidence" value="ECO:0007669"/>
    <property type="project" value="InterPro"/>
</dbReference>
<dbReference type="EMBL" id="NPIA01000009">
    <property type="protein sequence ID" value="OZM55964.1"/>
    <property type="molecule type" value="Genomic_DNA"/>
</dbReference>
<dbReference type="GO" id="GO:0110001">
    <property type="term" value="C:toxin-antitoxin complex"/>
    <property type="evidence" value="ECO:0007669"/>
    <property type="project" value="InterPro"/>
</dbReference>
<keyword evidence="6" id="KW-1185">Reference proteome</keyword>
<dbReference type="Proteomes" id="UP000217083">
    <property type="component" value="Unassembled WGS sequence"/>
</dbReference>
<comment type="similarity">
    <text evidence="4">Belongs to the HepT RNase toxin family.</text>
</comment>
<dbReference type="RefSeq" id="WP_094926179.1">
    <property type="nucleotide sequence ID" value="NZ_NPIA01000009.1"/>
</dbReference>
<keyword evidence="2" id="KW-0540">Nuclease</keyword>
<evidence type="ECO:0000313" key="5">
    <source>
        <dbReference type="EMBL" id="OZM55964.1"/>
    </source>
</evidence>
<evidence type="ECO:0000256" key="1">
    <source>
        <dbReference type="ARBA" id="ARBA00022649"/>
    </source>
</evidence>
<dbReference type="Pfam" id="PF01934">
    <property type="entry name" value="HepT-like"/>
    <property type="match status" value="1"/>
</dbReference>
<keyword evidence="1" id="KW-1277">Toxin-antitoxin system</keyword>
<dbReference type="PANTHER" id="PTHR33397">
    <property type="entry name" value="UPF0331 PROTEIN YUTE"/>
    <property type="match status" value="1"/>
</dbReference>
<evidence type="ECO:0000256" key="3">
    <source>
        <dbReference type="ARBA" id="ARBA00022801"/>
    </source>
</evidence>
<dbReference type="Gene3D" id="1.20.120.580">
    <property type="entry name" value="bsu32300-like"/>
    <property type="match status" value="1"/>
</dbReference>
<dbReference type="GO" id="GO:0016787">
    <property type="term" value="F:hydrolase activity"/>
    <property type="evidence" value="ECO:0007669"/>
    <property type="project" value="UniProtKB-KW"/>
</dbReference>
<evidence type="ECO:0008006" key="7">
    <source>
        <dbReference type="Google" id="ProtNLM"/>
    </source>
</evidence>
<protein>
    <recommendedName>
        <fullName evidence="7">DUF86 domain-containing protein</fullName>
    </recommendedName>
</protein>
<accession>A0A263BQG9</accession>
<evidence type="ECO:0000256" key="2">
    <source>
        <dbReference type="ARBA" id="ARBA00022722"/>
    </source>
</evidence>
<reference evidence="5 6" key="2">
    <citation type="submission" date="2017-09" db="EMBL/GenBank/DDBJ databases">
        <title>Bacillus patelloidae sp. nov., isolated from the intestinal tract of a marine limpet.</title>
        <authorList>
            <person name="Liu R."/>
            <person name="Dong C."/>
            <person name="Shao Z."/>
        </authorList>
    </citation>
    <scope>NUCLEOTIDE SEQUENCE [LARGE SCALE GENOMIC DNA]</scope>
    <source>
        <strain evidence="5 6">SA5d-4</strain>
    </source>
</reference>
<name>A0A263BQG9_9BACI</name>
<gene>
    <name evidence="5" type="ORF">CIB95_14040</name>
</gene>
<evidence type="ECO:0000313" key="6">
    <source>
        <dbReference type="Proteomes" id="UP000217083"/>
    </source>
</evidence>
<comment type="caution">
    <text evidence="5">The sequence shown here is derived from an EMBL/GenBank/DDBJ whole genome shotgun (WGS) entry which is preliminary data.</text>
</comment>
<evidence type="ECO:0000256" key="4">
    <source>
        <dbReference type="ARBA" id="ARBA00024207"/>
    </source>
</evidence>
<proteinExistence type="inferred from homology"/>
<dbReference type="PANTHER" id="PTHR33397:SF5">
    <property type="entry name" value="RNASE YUTE-RELATED"/>
    <property type="match status" value="1"/>
</dbReference>
<reference evidence="6" key="1">
    <citation type="submission" date="2017-08" db="EMBL/GenBank/DDBJ databases">
        <authorList>
            <person name="Huang Z."/>
        </authorList>
    </citation>
    <scope>NUCLEOTIDE SEQUENCE [LARGE SCALE GENOMIC DNA]</scope>
    <source>
        <strain evidence="6">SA5d-4</strain>
    </source>
</reference>